<dbReference type="InterPro" id="IPR044643">
    <property type="entry name" value="TrpF_fam"/>
</dbReference>
<evidence type="ECO:0000256" key="1">
    <source>
        <dbReference type="ARBA" id="ARBA00001164"/>
    </source>
</evidence>
<comment type="similarity">
    <text evidence="3 10">Belongs to the TrpF family.</text>
</comment>
<reference evidence="12 13" key="1">
    <citation type="journal article" date="2018" name="Aquat. Microb. Ecol.">
        <title>Gammaproteobacterial methanotrophs dominate.</title>
        <authorList>
            <person name="Rissanen A.J."/>
            <person name="Saarenheimo J."/>
            <person name="Tiirola M."/>
            <person name="Peura S."/>
            <person name="Aalto S.L."/>
            <person name="Karvinen A."/>
            <person name="Nykanen H."/>
        </authorList>
    </citation>
    <scope>NUCLEOTIDE SEQUENCE [LARGE SCALE GENOMIC DNA]</scope>
    <source>
        <strain evidence="12">AMbin10</strain>
    </source>
</reference>
<dbReference type="NCBIfam" id="NF002298">
    <property type="entry name" value="PRK01222.1-4"/>
    <property type="match status" value="1"/>
</dbReference>
<evidence type="ECO:0000256" key="7">
    <source>
        <dbReference type="ARBA" id="ARBA00022822"/>
    </source>
</evidence>
<feature type="domain" description="N-(5'phosphoribosyl) anthranilate isomerase (PRAI)" evidence="11">
    <location>
        <begin position="17"/>
        <end position="212"/>
    </location>
</feature>
<dbReference type="PANTHER" id="PTHR42894:SF1">
    <property type="entry name" value="N-(5'-PHOSPHORIBOSYL)ANTHRANILATE ISOMERASE"/>
    <property type="match status" value="1"/>
</dbReference>
<dbReference type="InterPro" id="IPR011060">
    <property type="entry name" value="RibuloseP-bd_barrel"/>
</dbReference>
<dbReference type="Proteomes" id="UP000249396">
    <property type="component" value="Unassembled WGS sequence"/>
</dbReference>
<comment type="caution">
    <text evidence="12">The sequence shown here is derived from an EMBL/GenBank/DDBJ whole genome shotgun (WGS) entry which is preliminary data.</text>
</comment>
<protein>
    <recommendedName>
        <fullName evidence="5 10">N-(5'-phosphoribosyl)anthranilate isomerase</fullName>
        <shortName evidence="10">PRAI</shortName>
        <ecNumber evidence="4 10">5.3.1.24</ecNumber>
    </recommendedName>
</protein>
<dbReference type="NCBIfam" id="NF002299">
    <property type="entry name" value="PRK01222.1-6"/>
    <property type="match status" value="1"/>
</dbReference>
<keyword evidence="6 10" id="KW-0028">Amino-acid biosynthesis</keyword>
<evidence type="ECO:0000256" key="2">
    <source>
        <dbReference type="ARBA" id="ARBA00004664"/>
    </source>
</evidence>
<evidence type="ECO:0000313" key="12">
    <source>
        <dbReference type="EMBL" id="PZN68876.1"/>
    </source>
</evidence>
<evidence type="ECO:0000256" key="8">
    <source>
        <dbReference type="ARBA" id="ARBA00023141"/>
    </source>
</evidence>
<dbReference type="Pfam" id="PF00697">
    <property type="entry name" value="PRAI"/>
    <property type="match status" value="1"/>
</dbReference>
<evidence type="ECO:0000256" key="3">
    <source>
        <dbReference type="ARBA" id="ARBA00007571"/>
    </source>
</evidence>
<dbReference type="HAMAP" id="MF_00135">
    <property type="entry name" value="PRAI"/>
    <property type="match status" value="1"/>
</dbReference>
<dbReference type="InterPro" id="IPR013785">
    <property type="entry name" value="Aldolase_TIM"/>
</dbReference>
<evidence type="ECO:0000256" key="5">
    <source>
        <dbReference type="ARBA" id="ARBA00022272"/>
    </source>
</evidence>
<name>A0A2W4QCD8_9GAMM</name>
<keyword evidence="9 10" id="KW-0413">Isomerase</keyword>
<organism evidence="12 13">
    <name type="scientific">Candidatus Methylumidiphilus alinenensis</name>
    <dbReference type="NCBI Taxonomy" id="2202197"/>
    <lineage>
        <taxon>Bacteria</taxon>
        <taxon>Pseudomonadati</taxon>
        <taxon>Pseudomonadota</taxon>
        <taxon>Gammaproteobacteria</taxon>
        <taxon>Methylococcales</taxon>
        <taxon>Candidatus Methylumidiphilus</taxon>
    </lineage>
</organism>
<keyword evidence="8 10" id="KW-0057">Aromatic amino acid biosynthesis</keyword>
<comment type="pathway">
    <text evidence="2 10">Amino-acid biosynthesis; L-tryptophan biosynthesis; L-tryptophan from chorismate: step 3/5.</text>
</comment>
<evidence type="ECO:0000259" key="11">
    <source>
        <dbReference type="Pfam" id="PF00697"/>
    </source>
</evidence>
<dbReference type="InterPro" id="IPR001240">
    <property type="entry name" value="PRAI_dom"/>
</dbReference>
<dbReference type="GO" id="GO:0000162">
    <property type="term" value="P:L-tryptophan biosynthetic process"/>
    <property type="evidence" value="ECO:0007669"/>
    <property type="project" value="UniProtKB-UniRule"/>
</dbReference>
<gene>
    <name evidence="10" type="primary">trpF</name>
    <name evidence="12" type="ORF">DM484_30655</name>
</gene>
<dbReference type="Gene3D" id="3.20.20.70">
    <property type="entry name" value="Aldolase class I"/>
    <property type="match status" value="1"/>
</dbReference>
<evidence type="ECO:0000256" key="10">
    <source>
        <dbReference type="HAMAP-Rule" id="MF_00135"/>
    </source>
</evidence>
<dbReference type="UniPathway" id="UPA00035">
    <property type="reaction ID" value="UER00042"/>
</dbReference>
<dbReference type="GO" id="GO:0004640">
    <property type="term" value="F:phosphoribosylanthranilate isomerase activity"/>
    <property type="evidence" value="ECO:0007669"/>
    <property type="project" value="UniProtKB-UniRule"/>
</dbReference>
<comment type="catalytic activity">
    <reaction evidence="1 10">
        <text>N-(5-phospho-beta-D-ribosyl)anthranilate = 1-(2-carboxyphenylamino)-1-deoxy-D-ribulose 5-phosphate</text>
        <dbReference type="Rhea" id="RHEA:21540"/>
        <dbReference type="ChEBI" id="CHEBI:18277"/>
        <dbReference type="ChEBI" id="CHEBI:58613"/>
        <dbReference type="EC" id="5.3.1.24"/>
    </reaction>
</comment>
<accession>A0A2W4QCD8</accession>
<dbReference type="PANTHER" id="PTHR42894">
    <property type="entry name" value="N-(5'-PHOSPHORIBOSYL)ANTHRANILATE ISOMERASE"/>
    <property type="match status" value="1"/>
</dbReference>
<dbReference type="AlphaFoldDB" id="A0A2W4QCD8"/>
<proteinExistence type="inferred from homology"/>
<evidence type="ECO:0000256" key="9">
    <source>
        <dbReference type="ARBA" id="ARBA00023235"/>
    </source>
</evidence>
<evidence type="ECO:0000256" key="6">
    <source>
        <dbReference type="ARBA" id="ARBA00022605"/>
    </source>
</evidence>
<evidence type="ECO:0000313" key="13">
    <source>
        <dbReference type="Proteomes" id="UP000249396"/>
    </source>
</evidence>
<evidence type="ECO:0000256" key="4">
    <source>
        <dbReference type="ARBA" id="ARBA00012572"/>
    </source>
</evidence>
<sequence length="223" mass="24219">MHKLIQNSNIPNMRTRVKICGLTRSEDAQAAAGLGVDAIGLVFYPPSPRNVDIAQAKRIIDALPPFVTVVGLFVDEQPQRVVEILNSVRIDLLQFHGDESPGYCKAFDRAYIKAIRMKPETDLQRISSIYCSSSGLLLDADDPMAKGGTGKGFDWAMVPPACTLPVILAGGLNPGNAKEALRQVKPYGLDVSSGVEAGKGIKDEYKMAAFIKEVLDFDQSRIN</sequence>
<dbReference type="FunFam" id="3.20.20.70:FF:000075">
    <property type="entry name" value="Tryptophan biosynthesis protein TRP1"/>
    <property type="match status" value="1"/>
</dbReference>
<dbReference type="CDD" id="cd00405">
    <property type="entry name" value="PRAI"/>
    <property type="match status" value="1"/>
</dbReference>
<dbReference type="EC" id="5.3.1.24" evidence="4 10"/>
<keyword evidence="7 10" id="KW-0822">Tryptophan biosynthesis</keyword>
<dbReference type="EMBL" id="QJPH01000592">
    <property type="protein sequence ID" value="PZN68876.1"/>
    <property type="molecule type" value="Genomic_DNA"/>
</dbReference>
<dbReference type="SUPFAM" id="SSF51366">
    <property type="entry name" value="Ribulose-phoshate binding barrel"/>
    <property type="match status" value="1"/>
</dbReference>